<dbReference type="PROSITE" id="PS51192">
    <property type="entry name" value="HELICASE_ATP_BIND_1"/>
    <property type="match status" value="1"/>
</dbReference>
<evidence type="ECO:0000256" key="2">
    <source>
        <dbReference type="ARBA" id="ARBA00022801"/>
    </source>
</evidence>
<protein>
    <submittedName>
        <fullName evidence="7">Putative ATP-dependent RNA helicase DDX60</fullName>
    </submittedName>
</protein>
<dbReference type="Gene3D" id="3.40.50.300">
    <property type="entry name" value="P-loop containing nucleotide triphosphate hydrolases"/>
    <property type="match status" value="2"/>
</dbReference>
<keyword evidence="4" id="KW-0067">ATP-binding</keyword>
<dbReference type="PANTHER" id="PTHR44533">
    <property type="entry name" value="DEAD/H RNA HELICASE, PUTATIVE-RELATED"/>
    <property type="match status" value="1"/>
</dbReference>
<evidence type="ECO:0000313" key="7">
    <source>
        <dbReference type="EMBL" id="PFX17716.1"/>
    </source>
</evidence>
<organism evidence="7 8">
    <name type="scientific">Stylophora pistillata</name>
    <name type="common">Smooth cauliflower coral</name>
    <dbReference type="NCBI Taxonomy" id="50429"/>
    <lineage>
        <taxon>Eukaryota</taxon>
        <taxon>Metazoa</taxon>
        <taxon>Cnidaria</taxon>
        <taxon>Anthozoa</taxon>
        <taxon>Hexacorallia</taxon>
        <taxon>Scleractinia</taxon>
        <taxon>Astrocoeniina</taxon>
        <taxon>Pocilloporidae</taxon>
        <taxon>Stylophora</taxon>
    </lineage>
</organism>
<dbReference type="GO" id="GO:0004386">
    <property type="term" value="F:helicase activity"/>
    <property type="evidence" value="ECO:0007669"/>
    <property type="project" value="UniProtKB-KW"/>
</dbReference>
<dbReference type="Pfam" id="PF26076">
    <property type="entry name" value="WHD_DDX60"/>
    <property type="match status" value="1"/>
</dbReference>
<feature type="compositionally biased region" description="Acidic residues" evidence="5">
    <location>
        <begin position="132"/>
        <end position="141"/>
    </location>
</feature>
<dbReference type="Proteomes" id="UP000225706">
    <property type="component" value="Unassembled WGS sequence"/>
</dbReference>
<evidence type="ECO:0000256" key="5">
    <source>
        <dbReference type="SAM" id="MobiDB-lite"/>
    </source>
</evidence>
<dbReference type="CDD" id="cd18025">
    <property type="entry name" value="DEXHc_DDX60"/>
    <property type="match status" value="1"/>
</dbReference>
<evidence type="ECO:0000256" key="3">
    <source>
        <dbReference type="ARBA" id="ARBA00022806"/>
    </source>
</evidence>
<dbReference type="SUPFAM" id="SSF52540">
    <property type="entry name" value="P-loop containing nucleoside triphosphate hydrolases"/>
    <property type="match status" value="2"/>
</dbReference>
<dbReference type="Pfam" id="PF23002">
    <property type="entry name" value="PIN-like_DDX60"/>
    <property type="match status" value="1"/>
</dbReference>
<evidence type="ECO:0000256" key="4">
    <source>
        <dbReference type="ARBA" id="ARBA00022840"/>
    </source>
</evidence>
<keyword evidence="3 7" id="KW-0347">Helicase</keyword>
<reference evidence="8" key="1">
    <citation type="journal article" date="2017" name="bioRxiv">
        <title>Comparative analysis of the genomes of Stylophora pistillata and Acropora digitifera provides evidence for extensive differences between species of corals.</title>
        <authorList>
            <person name="Voolstra C.R."/>
            <person name="Li Y."/>
            <person name="Liew Y.J."/>
            <person name="Baumgarten S."/>
            <person name="Zoccola D."/>
            <person name="Flot J.-F."/>
            <person name="Tambutte S."/>
            <person name="Allemand D."/>
            <person name="Aranda M."/>
        </authorList>
    </citation>
    <scope>NUCLEOTIDE SEQUENCE [LARGE SCALE GENOMIC DNA]</scope>
</reference>
<dbReference type="PANTHER" id="PTHR44533:SF4">
    <property type="entry name" value="DEAD_H RNA HELICASE, PUTATIVE-RELATED"/>
    <property type="match status" value="1"/>
</dbReference>
<dbReference type="FunFam" id="3.40.50.300:FF:001039">
    <property type="entry name" value="ATP-dependent RNA helicase DDX60"/>
    <property type="match status" value="1"/>
</dbReference>
<proteinExistence type="predicted"/>
<dbReference type="GO" id="GO:0005524">
    <property type="term" value="F:ATP binding"/>
    <property type="evidence" value="ECO:0007669"/>
    <property type="project" value="UniProtKB-KW"/>
</dbReference>
<dbReference type="SMART" id="SM00487">
    <property type="entry name" value="DEXDc"/>
    <property type="match status" value="1"/>
</dbReference>
<dbReference type="STRING" id="50429.A0A2B4RKL0"/>
<dbReference type="OrthoDB" id="5978428at2759"/>
<dbReference type="InterPro" id="IPR055124">
    <property type="entry name" value="PIN-like_DDX60"/>
</dbReference>
<feature type="compositionally biased region" description="Basic residues" evidence="5">
    <location>
        <begin position="754"/>
        <end position="767"/>
    </location>
</feature>
<dbReference type="Pfam" id="PF26167">
    <property type="entry name" value="TPR_DDX60"/>
    <property type="match status" value="1"/>
</dbReference>
<feature type="compositionally biased region" description="Basic and acidic residues" evidence="5">
    <location>
        <begin position="1356"/>
        <end position="1386"/>
    </location>
</feature>
<feature type="region of interest" description="Disordered" evidence="5">
    <location>
        <begin position="132"/>
        <end position="181"/>
    </location>
</feature>
<sequence length="1863" mass="213637">MGKLSQAPFSVWIQFCQTDNLEWISILHGDRVRKRRSFCESHKALTAATSPGFDDTASQNSWRHISEQQKMAEGGEADYSTSDPDSDVLVVDFSNGESDSYFSEDSIADDHVGNLSASEEKGEETKFQLEYEEDEQVDEKEEGQFVNEPKKLNKDGRPEEPHEDDADKDEKPHEPPPNLSNTMDLVTKIFYGQDVHTKSINILTDFADAEIFLIDGDSLLLEVLSEKSLDWSSGGQFLHLIYLAERFLQNFTEKGGVFHIIFLKEMEIIWRSNSTMLLAREALILHLQHNTDFTVKTSMVNFWGKEWKDYLNDEVPAFLLLADAEKIPFQLGELKETLEYFFRCLLFHCLAHGLNCVFISGIQTSATKVMGFYSYSSATHKKEFTKFEKEIWNKWQLLVNSWQDQAYKYTPEWLEKFPRDAQIDVKAEVRKALQPPPKGGCREVSTVVACVLILSKALMDPSITKEAMKTAEDKMKLFLLHTVLLNKLPLKCRAHLIDENLLNEFCKAKDGNVYPFSEIHMCLWEILKTMQVVQGDHEKRDETGNDFFKSVADLMDGRLIHTLFCALVEQRLKGIEGLILPEDVIEEVEDAWKKVVDVVNRSCSSHSLNAQFFPFAEDVTDFHAAEVSVVRSNVDSTMKLRRLTEVQSDLVNNYAGNIRAEINVLAAEMSDDEISNVGQEFDERYHWRSHKLLSDDYDRTKKSITDNPPNDPLLRKRYYKDKQKFARFRRFYGNSLVGGSDQQISIPDPESGSKKKTGKKKEKKQGKKAAAIIEERLDETSKKARLEDQKKWDGIVRDIETNLRRDNFSDILKSIDKFLLVCKFPELRLRALMKKVDSCFDAWKQIRNADKESNDMKYPVLLMESVHKIFQDLSSVMEEKNKKKLARIMQKLGFNDLVPLFYEMPPDREAKTEQLSVHTTSARFQLEYMGHLLKREERTDPDSRVENFIPDTWQRELLDAVDNNESAVIVAPTSSGKTYASYYCMEKVLRQDNDSVVVYVAPTKALVNQVVATVDARFKKKMPEGRSMCGVFTRDYRQNTLNSQILVTVPQCLEILFISPHRQHWTKNVKYVIFDEVHCIGSETGAEVWEHLLLMIRCPFLALSATIGNPEDLRRWLQAAQDFREKEDRKSNEDIRKSYRVRLVKFEERYSDLEKSIYLPIPKANEGSDVNGNKEFVRLHPCAQLGYKQLLENGFPGDMALTPKENLQLYDTMVSVWPDCESLQNLRPETYFLEMKLIQKGHARQYESDLKREFNSWADSKQLTKVQSVITSLNSAFVEAHSSTEEQWGKLRMTSFGKSFIKKSFDKLIDQLRAQEKLPALVFSDDRKLCEHLALGYAEKLEMKEQIMRRKANTREEINAQKRQGKAEKKLQRKRDELSKEKRVNSEPDDQDERNAISASNEVLPECTLAFTFWIGKEVVNSTSTLALGIHMPCKTVVFAGDSPYLNSLQYRQMSGRAGRRGFDPLGNVIFFGIPYRKVQRLMTANIPKLVGNFPITVSLVLRLLLLTTKANDKKDALTKALALLSHPFICRKYPQMEIQIKIQFLFSVELLTRLSLVNKETGAPQEMAGLATHLHYHEPSNYVLVSFLQCGLFHKLCKPGTNGKFSENVMRKMVLVLSHLIGRTNLHPSLMLRTPSSSKVILEDLPSEFAKAVKSYNRRVTDVFSQYLATVAKWLETDRGEDNKLPLSGIEFPKKASIDDIDEHDMIKVLANSSIQYSACSSFAALSGNTDFWLHPSSCKKTDDEANSGEEEEEEEPLKYLLTIIRQDVYTDMNLVPILPVMNTLPLNAYALDFFKHGSSIVIENENGMQAGDVYNVLKEFNLTIKSISCSLEQLGPETDNVVLAFKQLAQEYDEKFSKEFQ</sequence>
<feature type="region of interest" description="Disordered" evidence="5">
    <location>
        <begin position="740"/>
        <end position="768"/>
    </location>
</feature>
<evidence type="ECO:0000256" key="1">
    <source>
        <dbReference type="ARBA" id="ARBA00022741"/>
    </source>
</evidence>
<dbReference type="EMBL" id="LSMT01000453">
    <property type="protein sequence ID" value="PFX17716.1"/>
    <property type="molecule type" value="Genomic_DNA"/>
</dbReference>
<comment type="caution">
    <text evidence="7">The sequence shown here is derived from an EMBL/GenBank/DDBJ whole genome shotgun (WGS) entry which is preliminary data.</text>
</comment>
<dbReference type="GO" id="GO:0005737">
    <property type="term" value="C:cytoplasm"/>
    <property type="evidence" value="ECO:0007669"/>
    <property type="project" value="TreeGrafter"/>
</dbReference>
<dbReference type="InterPro" id="IPR011545">
    <property type="entry name" value="DEAD/DEAH_box_helicase_dom"/>
</dbReference>
<accession>A0A2B4RKL0</accession>
<keyword evidence="1" id="KW-0547">Nucleotide-binding</keyword>
<dbReference type="InterPro" id="IPR014001">
    <property type="entry name" value="Helicase_ATP-bd"/>
</dbReference>
<name>A0A2B4RKL0_STYPI</name>
<gene>
    <name evidence="7" type="primary">DDX60</name>
    <name evidence="7" type="ORF">AWC38_SpisGene17946</name>
</gene>
<dbReference type="InterPro" id="IPR052431">
    <property type="entry name" value="SKI2_subfamily_helicases"/>
</dbReference>
<feature type="region of interest" description="Disordered" evidence="5">
    <location>
        <begin position="70"/>
        <end position="92"/>
    </location>
</feature>
<feature type="compositionally biased region" description="Basic and acidic residues" evidence="5">
    <location>
        <begin position="148"/>
        <end position="160"/>
    </location>
</feature>
<dbReference type="InterPro" id="IPR027417">
    <property type="entry name" value="P-loop_NTPase"/>
</dbReference>
<dbReference type="Pfam" id="PF00270">
    <property type="entry name" value="DEAD"/>
    <property type="match status" value="1"/>
</dbReference>
<keyword evidence="8" id="KW-1185">Reference proteome</keyword>
<evidence type="ECO:0000259" key="6">
    <source>
        <dbReference type="PROSITE" id="PS51192"/>
    </source>
</evidence>
<keyword evidence="2" id="KW-0378">Hydrolase</keyword>
<dbReference type="InterPro" id="IPR059032">
    <property type="entry name" value="WHD_DDX60"/>
</dbReference>
<dbReference type="GO" id="GO:0016787">
    <property type="term" value="F:hydrolase activity"/>
    <property type="evidence" value="ECO:0007669"/>
    <property type="project" value="UniProtKB-KW"/>
</dbReference>
<evidence type="ECO:0000313" key="8">
    <source>
        <dbReference type="Proteomes" id="UP000225706"/>
    </source>
</evidence>
<feature type="domain" description="Helicase ATP-binding" evidence="6">
    <location>
        <begin position="958"/>
        <end position="1125"/>
    </location>
</feature>
<feature type="region of interest" description="Disordered" evidence="5">
    <location>
        <begin position="1356"/>
        <end position="1398"/>
    </location>
</feature>
<dbReference type="GO" id="GO:0003676">
    <property type="term" value="F:nucleic acid binding"/>
    <property type="evidence" value="ECO:0007669"/>
    <property type="project" value="InterPro"/>
</dbReference>